<evidence type="ECO:0000256" key="4">
    <source>
        <dbReference type="ARBA" id="ARBA00022759"/>
    </source>
</evidence>
<dbReference type="Proteomes" id="UP001221898">
    <property type="component" value="Unassembled WGS sequence"/>
</dbReference>
<dbReference type="SUPFAM" id="SSF53098">
    <property type="entry name" value="Ribonuclease H-like"/>
    <property type="match status" value="1"/>
</dbReference>
<organism evidence="8 9">
    <name type="scientific">Aldrovandia affinis</name>
    <dbReference type="NCBI Taxonomy" id="143900"/>
    <lineage>
        <taxon>Eukaryota</taxon>
        <taxon>Metazoa</taxon>
        <taxon>Chordata</taxon>
        <taxon>Craniata</taxon>
        <taxon>Vertebrata</taxon>
        <taxon>Euteleostomi</taxon>
        <taxon>Actinopterygii</taxon>
        <taxon>Neopterygii</taxon>
        <taxon>Teleostei</taxon>
        <taxon>Notacanthiformes</taxon>
        <taxon>Halosauridae</taxon>
        <taxon>Aldrovandia</taxon>
    </lineage>
</organism>
<keyword evidence="3" id="KW-0540">Nuclease</keyword>
<dbReference type="InterPro" id="IPR021109">
    <property type="entry name" value="Peptidase_aspartic_dom_sf"/>
</dbReference>
<gene>
    <name evidence="8" type="ORF">AAFF_G00247980</name>
</gene>
<dbReference type="Pfam" id="PF17919">
    <property type="entry name" value="RT_RNaseH_2"/>
    <property type="match status" value="1"/>
</dbReference>
<dbReference type="GO" id="GO:0004519">
    <property type="term" value="F:endonuclease activity"/>
    <property type="evidence" value="ECO:0007669"/>
    <property type="project" value="UniProtKB-KW"/>
</dbReference>
<dbReference type="Gene3D" id="3.30.420.10">
    <property type="entry name" value="Ribonuclease H-like superfamily/Ribonuclease H"/>
    <property type="match status" value="1"/>
</dbReference>
<dbReference type="GO" id="GO:0016779">
    <property type="term" value="F:nucleotidyltransferase activity"/>
    <property type="evidence" value="ECO:0007669"/>
    <property type="project" value="UniProtKB-KW"/>
</dbReference>
<dbReference type="InterPro" id="IPR050951">
    <property type="entry name" value="Retrovirus_Pol_polyprotein"/>
</dbReference>
<reference evidence="8" key="1">
    <citation type="journal article" date="2023" name="Science">
        <title>Genome structures resolve the early diversification of teleost fishes.</title>
        <authorList>
            <person name="Parey E."/>
            <person name="Louis A."/>
            <person name="Montfort J."/>
            <person name="Bouchez O."/>
            <person name="Roques C."/>
            <person name="Iampietro C."/>
            <person name="Lluch J."/>
            <person name="Castinel A."/>
            <person name="Donnadieu C."/>
            <person name="Desvignes T."/>
            <person name="Floi Bucao C."/>
            <person name="Jouanno E."/>
            <person name="Wen M."/>
            <person name="Mejri S."/>
            <person name="Dirks R."/>
            <person name="Jansen H."/>
            <person name="Henkel C."/>
            <person name="Chen W.J."/>
            <person name="Zahm M."/>
            <person name="Cabau C."/>
            <person name="Klopp C."/>
            <person name="Thompson A.W."/>
            <person name="Robinson-Rechavi M."/>
            <person name="Braasch I."/>
            <person name="Lecointre G."/>
            <person name="Bobe J."/>
            <person name="Postlethwait J.H."/>
            <person name="Berthelot C."/>
            <person name="Roest Crollius H."/>
            <person name="Guiguen Y."/>
        </authorList>
    </citation>
    <scope>NUCLEOTIDE SEQUENCE</scope>
    <source>
        <strain evidence="8">NC1722</strain>
    </source>
</reference>
<dbReference type="SUPFAM" id="SSF50630">
    <property type="entry name" value="Acid proteases"/>
    <property type="match status" value="1"/>
</dbReference>
<dbReference type="InterPro" id="IPR012337">
    <property type="entry name" value="RNaseH-like_sf"/>
</dbReference>
<evidence type="ECO:0000313" key="8">
    <source>
        <dbReference type="EMBL" id="KAJ8378084.1"/>
    </source>
</evidence>
<accession>A0AAD7RD69</accession>
<dbReference type="SUPFAM" id="SSF56672">
    <property type="entry name" value="DNA/RNA polymerases"/>
    <property type="match status" value="1"/>
</dbReference>
<comment type="caution">
    <text evidence="8">The sequence shown here is derived from an EMBL/GenBank/DDBJ whole genome shotgun (WGS) entry which is preliminary data.</text>
</comment>
<keyword evidence="2" id="KW-0548">Nucleotidyltransferase</keyword>
<dbReference type="InterPro" id="IPR041577">
    <property type="entry name" value="RT_RNaseH_2"/>
</dbReference>
<feature type="region of interest" description="Disordered" evidence="6">
    <location>
        <begin position="1"/>
        <end position="25"/>
    </location>
</feature>
<dbReference type="AlphaFoldDB" id="A0AAD7RD69"/>
<keyword evidence="5" id="KW-0511">Multifunctional enzyme</keyword>
<dbReference type="PANTHER" id="PTHR37984">
    <property type="entry name" value="PROTEIN CBG26694"/>
    <property type="match status" value="1"/>
</dbReference>
<dbReference type="Gene3D" id="2.40.70.10">
    <property type="entry name" value="Acid Proteases"/>
    <property type="match status" value="1"/>
</dbReference>
<keyword evidence="4" id="KW-0255">Endonuclease</keyword>
<feature type="domain" description="Reverse transcriptase/retrotransposon-derived protein RNase H-like" evidence="7">
    <location>
        <begin position="577"/>
        <end position="672"/>
    </location>
</feature>
<keyword evidence="4" id="KW-0378">Hydrolase</keyword>
<keyword evidence="1" id="KW-0808">Transferase</keyword>
<evidence type="ECO:0000313" key="9">
    <source>
        <dbReference type="Proteomes" id="UP001221898"/>
    </source>
</evidence>
<protein>
    <recommendedName>
        <fullName evidence="7">Reverse transcriptase/retrotransposon-derived protein RNase H-like domain-containing protein</fullName>
    </recommendedName>
</protein>
<evidence type="ECO:0000256" key="6">
    <source>
        <dbReference type="SAM" id="MobiDB-lite"/>
    </source>
</evidence>
<evidence type="ECO:0000259" key="7">
    <source>
        <dbReference type="Pfam" id="PF17919"/>
    </source>
</evidence>
<dbReference type="EMBL" id="JAINUG010000331">
    <property type="protein sequence ID" value="KAJ8378084.1"/>
    <property type="molecule type" value="Genomic_DNA"/>
</dbReference>
<dbReference type="Gene3D" id="3.30.70.270">
    <property type="match status" value="2"/>
</dbReference>
<dbReference type="InterPro" id="IPR043502">
    <property type="entry name" value="DNA/RNA_pol_sf"/>
</dbReference>
<dbReference type="PANTHER" id="PTHR37984:SF5">
    <property type="entry name" value="PROTEIN NYNRIN-LIKE"/>
    <property type="match status" value="1"/>
</dbReference>
<sequence>MAKTRQVVGEQAEADGESGESTGDEVTVASAVQRVLIKQSPYLDAFHEHLPVRLTIDSGATGNMMKASCATQLGVTITGSTQSAHQADGSSLLKVLGEIRTHFQRDGHNLYFEGLVVEDLDSDILAGIPFMEKNDVSIRPAKHQICLGDDVYRYGTYHTSTDRHAVRRAHVLRAPAKSTVWPGDYIELDLPPDLCDVDGELAVEPHIDALRDQAGTHQWPAPTLLRGVSGKIRVPNLTNVPQLVQKSHQLCRVRATYVPPISDATVLADPPRPVSTTRSSLSSDLVALDPDDIMPSDVKDKFRALHREFDEVFDPQFKGYNGAVGPFQAKVNMGPVQPPQRKGRVPQYSRGQLQELQAQFDMLEGMSVFKKPEDVDVSVEYVNPSFLIKKPGGGFRLVTAFADVGRYKTHGSTVGLSHRSRVFVCTCGVPWACRGSETALEELTCRVFGELLEQGHVAKVADDLYCGANTLEDLLAVWRRVLSALRRCGLNLSATKTTVAPVQTSILGWVWRQGTIQASPHRVSALAACPPPKTVTGLRSFIGAYKVLARVLKDCATMLAPFDDVVAGRDSKDVIHWSDELLCAFRYAQKALSSTHAITLPRPADQLWIVTDGAVREPGLGATLYITCKDTVKVAGYFSAKLRKNQTSWLPCEIEALSIAAAVKHFAPYIIQSSQRTCVLTDSKPCVQAFEKLCRGEFSASPRVTSFLSTASRFQVLIRHVAGAAILPSDFASRNAPECESPTCQVCTFIRTTADSVVRQVTAEGVMRGVQKLPFTNRSAWLALQSECSDLRRTCAHLRQGTRPSKRLTNIRDVKRYLNVTTVSRDGLLVVRRHTPLAASTDCIVVPRAVLDGLLTSLHIKLDHPTATQLKAVVQRYFYALDMDAAVQRVTNGCHRCASLKKAPVFMSDQSTCDPPEVVGSTFAADVFRRDRQFILVVRECVTSFTLSSLIEDERRETLRDALLRLCLGLCPLDGPFAVIRTDPAPGFAALAGDEVLAKHRLVVEVGNAKNINKNPVAEKAVQELQGEILRLEPNCRAVTPLLLSVATARLNSRVRSRGLSAREMLLQRDQFSNRQLPVNDQELIMKQHSQRVTNHPYSVRSKTPSGRVAVPPTIRPGDLVYLYGDRNKSKARDRYLVTGVDGAWCNIRKFTGTQLRRTSYRVRLGDCYKVEGPPADSDPLRDCHASDVEPDDSLLCGPDIPPAISEPPPAHCLPCDDIGLAGGAVPPSGPGGDSPSSREHSPALGATPRRSGRRRQLPRRLEDFELY</sequence>
<name>A0AAD7RD69_9TELE</name>
<dbReference type="InterPro" id="IPR043128">
    <property type="entry name" value="Rev_trsase/Diguanyl_cyclase"/>
</dbReference>
<dbReference type="GO" id="GO:0003676">
    <property type="term" value="F:nucleic acid binding"/>
    <property type="evidence" value="ECO:0007669"/>
    <property type="project" value="InterPro"/>
</dbReference>
<keyword evidence="9" id="KW-1185">Reference proteome</keyword>
<evidence type="ECO:0000256" key="5">
    <source>
        <dbReference type="ARBA" id="ARBA00023268"/>
    </source>
</evidence>
<proteinExistence type="predicted"/>
<dbReference type="InterPro" id="IPR036397">
    <property type="entry name" value="RNaseH_sf"/>
</dbReference>
<dbReference type="Gene3D" id="1.10.340.70">
    <property type="match status" value="1"/>
</dbReference>
<dbReference type="CDD" id="cd00303">
    <property type="entry name" value="retropepsin_like"/>
    <property type="match status" value="1"/>
</dbReference>
<evidence type="ECO:0000256" key="2">
    <source>
        <dbReference type="ARBA" id="ARBA00022695"/>
    </source>
</evidence>
<evidence type="ECO:0000256" key="3">
    <source>
        <dbReference type="ARBA" id="ARBA00022722"/>
    </source>
</evidence>
<dbReference type="GO" id="GO:0006259">
    <property type="term" value="P:DNA metabolic process"/>
    <property type="evidence" value="ECO:0007669"/>
    <property type="project" value="UniProtKB-ARBA"/>
</dbReference>
<evidence type="ECO:0000256" key="1">
    <source>
        <dbReference type="ARBA" id="ARBA00022679"/>
    </source>
</evidence>
<feature type="region of interest" description="Disordered" evidence="6">
    <location>
        <begin position="1223"/>
        <end position="1268"/>
    </location>
</feature>